<dbReference type="AlphaFoldDB" id="A0A317XZN1"/>
<keyword evidence="3" id="KW-0812">Transmembrane</keyword>
<keyword evidence="5" id="KW-0406">Ion transport</keyword>
<evidence type="ECO:0000256" key="2">
    <source>
        <dbReference type="ARBA" id="ARBA00022448"/>
    </source>
</evidence>
<feature type="compositionally biased region" description="Polar residues" evidence="7">
    <location>
        <begin position="203"/>
        <end position="212"/>
    </location>
</feature>
<evidence type="ECO:0000256" key="4">
    <source>
        <dbReference type="ARBA" id="ARBA00022989"/>
    </source>
</evidence>
<sequence>MSTSPTTTFSSLASTAFSLYKQQKEIEGRKLRLSRMSFVLDGFRLSGSVLPRIAPSVVFISMYATLIALADLEFGQQWKTSNSIVGPLSVVVGLLLVFRNSTSYDRWYEGRRIWQDASSTARSLAQLIWINVDTHVDPAKHGDRLERKRKAMRLIAAYLVACKHHLRQETGTDWPDYRGILPVEWIANPYPQHRYEGGGNGSGETSAPSKANASDVESAPLLTHQPANSTFAEMHLDVPSRILAELGSYLSGVRRAGLLNDAGPAGFSLLNAQLVALSNQLAGMVRISRTSIPVMYGIHLKQCCLFYLLCLPLVLVSELSWKMVPVVTLVAITLIGLEGISSEIEDPFGDDPSDHPLDYLCSSTRLEIERLMQCVDPKIRDE</sequence>
<keyword evidence="4" id="KW-1133">Transmembrane helix</keyword>
<keyword evidence="9" id="KW-1185">Reference proteome</keyword>
<dbReference type="STRING" id="1882483.A0A317XZN1"/>
<dbReference type="OrthoDB" id="1368at2759"/>
<evidence type="ECO:0000256" key="6">
    <source>
        <dbReference type="ARBA" id="ARBA00023136"/>
    </source>
</evidence>
<dbReference type="GO" id="GO:0005254">
    <property type="term" value="F:chloride channel activity"/>
    <property type="evidence" value="ECO:0007669"/>
    <property type="project" value="InterPro"/>
</dbReference>
<dbReference type="EMBL" id="KZ819188">
    <property type="protein sequence ID" value="PWZ03572.1"/>
    <property type="molecule type" value="Genomic_DNA"/>
</dbReference>
<keyword evidence="2" id="KW-0813">Transport</keyword>
<feature type="region of interest" description="Disordered" evidence="7">
    <location>
        <begin position="194"/>
        <end position="216"/>
    </location>
</feature>
<proteinExistence type="predicted"/>
<dbReference type="GO" id="GO:0016020">
    <property type="term" value="C:membrane"/>
    <property type="evidence" value="ECO:0007669"/>
    <property type="project" value="UniProtKB-SubCell"/>
</dbReference>
<dbReference type="PANTHER" id="PTHR33281">
    <property type="entry name" value="UPF0187 PROTEIN YNEE"/>
    <property type="match status" value="1"/>
</dbReference>
<accession>A0A317XZN1</accession>
<evidence type="ECO:0000313" key="9">
    <source>
        <dbReference type="Proteomes" id="UP000246740"/>
    </source>
</evidence>
<evidence type="ECO:0000256" key="1">
    <source>
        <dbReference type="ARBA" id="ARBA00004141"/>
    </source>
</evidence>
<dbReference type="Proteomes" id="UP000246740">
    <property type="component" value="Unassembled WGS sequence"/>
</dbReference>
<gene>
    <name evidence="8" type="ORF">BCV70DRAFT_19695</name>
</gene>
<dbReference type="PANTHER" id="PTHR33281:SF21">
    <property type="entry name" value="MEMBRANE PROTEIN"/>
    <property type="match status" value="1"/>
</dbReference>
<dbReference type="InParanoid" id="A0A317XZN1"/>
<evidence type="ECO:0000256" key="3">
    <source>
        <dbReference type="ARBA" id="ARBA00022692"/>
    </source>
</evidence>
<evidence type="ECO:0000256" key="7">
    <source>
        <dbReference type="SAM" id="MobiDB-lite"/>
    </source>
</evidence>
<comment type="subcellular location">
    <subcellularLocation>
        <location evidence="1">Membrane</location>
        <topology evidence="1">Multi-pass membrane protein</topology>
    </subcellularLocation>
</comment>
<reference evidence="8 9" key="1">
    <citation type="journal article" date="2018" name="Mol. Biol. Evol.">
        <title>Broad Genomic Sampling Reveals a Smut Pathogenic Ancestry of the Fungal Clade Ustilaginomycotina.</title>
        <authorList>
            <person name="Kijpornyongpan T."/>
            <person name="Mondo S.J."/>
            <person name="Barry K."/>
            <person name="Sandor L."/>
            <person name="Lee J."/>
            <person name="Lipzen A."/>
            <person name="Pangilinan J."/>
            <person name="LaButti K."/>
            <person name="Hainaut M."/>
            <person name="Henrissat B."/>
            <person name="Grigoriev I.V."/>
            <person name="Spatafora J.W."/>
            <person name="Aime M.C."/>
        </authorList>
    </citation>
    <scope>NUCLEOTIDE SEQUENCE [LARGE SCALE GENOMIC DNA]</scope>
    <source>
        <strain evidence="8 9">MCA 3645</strain>
    </source>
</reference>
<protein>
    <submittedName>
        <fullName evidence="8">UPF0187-domain-containing protein</fullName>
    </submittedName>
</protein>
<organism evidence="8 9">
    <name type="scientific">Testicularia cyperi</name>
    <dbReference type="NCBI Taxonomy" id="1882483"/>
    <lineage>
        <taxon>Eukaryota</taxon>
        <taxon>Fungi</taxon>
        <taxon>Dikarya</taxon>
        <taxon>Basidiomycota</taxon>
        <taxon>Ustilaginomycotina</taxon>
        <taxon>Ustilaginomycetes</taxon>
        <taxon>Ustilaginales</taxon>
        <taxon>Anthracoideaceae</taxon>
        <taxon>Testicularia</taxon>
    </lineage>
</organism>
<dbReference type="InterPro" id="IPR044669">
    <property type="entry name" value="YneE/VCCN1/2-like"/>
</dbReference>
<name>A0A317XZN1_9BASI</name>
<evidence type="ECO:0000256" key="5">
    <source>
        <dbReference type="ARBA" id="ARBA00023065"/>
    </source>
</evidence>
<evidence type="ECO:0000313" key="8">
    <source>
        <dbReference type="EMBL" id="PWZ03572.1"/>
    </source>
</evidence>
<keyword evidence="6" id="KW-0472">Membrane</keyword>
<dbReference type="Pfam" id="PF25539">
    <property type="entry name" value="Bestrophin_2"/>
    <property type="match status" value="1"/>
</dbReference>